<evidence type="ECO:0000256" key="2">
    <source>
        <dbReference type="SAM" id="MobiDB-lite"/>
    </source>
</evidence>
<dbReference type="AlphaFoldDB" id="A0A074WBP7"/>
<evidence type="ECO:0000313" key="4">
    <source>
        <dbReference type="EMBL" id="KEQ70373.1"/>
    </source>
</evidence>
<dbReference type="RefSeq" id="XP_013424634.1">
    <property type="nucleotide sequence ID" value="XM_013569180.1"/>
</dbReference>
<dbReference type="GeneID" id="25414022"/>
<name>A0A074WBP7_9PEZI</name>
<dbReference type="Proteomes" id="UP000027730">
    <property type="component" value="Unassembled WGS sequence"/>
</dbReference>
<reference evidence="4 5" key="1">
    <citation type="journal article" date="2014" name="BMC Genomics">
        <title>Genome sequencing of four Aureobasidium pullulans varieties: biotechnological potential, stress tolerance, and description of new species.</title>
        <authorList>
            <person name="Gostin Ar C."/>
            <person name="Ohm R.A."/>
            <person name="Kogej T."/>
            <person name="Sonjak S."/>
            <person name="Turk M."/>
            <person name="Zajc J."/>
            <person name="Zalar P."/>
            <person name="Grube M."/>
            <person name="Sun H."/>
            <person name="Han J."/>
            <person name="Sharma A."/>
            <person name="Chiniquy J."/>
            <person name="Ngan C.Y."/>
            <person name="Lipzen A."/>
            <person name="Barry K."/>
            <person name="Grigoriev I.V."/>
            <person name="Gunde-Cimerman N."/>
        </authorList>
    </citation>
    <scope>NUCLEOTIDE SEQUENCE [LARGE SCALE GENOMIC DNA]</scope>
    <source>
        <strain evidence="4 5">CBS 147.97</strain>
    </source>
</reference>
<evidence type="ECO:0000259" key="3">
    <source>
        <dbReference type="PROSITE" id="PS50048"/>
    </source>
</evidence>
<accession>A0A074WBP7</accession>
<dbReference type="InterPro" id="IPR001138">
    <property type="entry name" value="Zn2Cys6_DnaBD"/>
</dbReference>
<protein>
    <recommendedName>
        <fullName evidence="3">Zn(2)-C6 fungal-type domain-containing protein</fullName>
    </recommendedName>
</protein>
<proteinExistence type="predicted"/>
<feature type="compositionally biased region" description="Acidic residues" evidence="2">
    <location>
        <begin position="129"/>
        <end position="156"/>
    </location>
</feature>
<dbReference type="PROSITE" id="PS50048">
    <property type="entry name" value="ZN2_CY6_FUNGAL_2"/>
    <property type="match status" value="1"/>
</dbReference>
<dbReference type="CDD" id="cd00067">
    <property type="entry name" value="GAL4"/>
    <property type="match status" value="1"/>
</dbReference>
<dbReference type="Pfam" id="PF00172">
    <property type="entry name" value="Zn_clus"/>
    <property type="match status" value="1"/>
</dbReference>
<feature type="compositionally biased region" description="Basic and acidic residues" evidence="2">
    <location>
        <begin position="178"/>
        <end position="187"/>
    </location>
</feature>
<dbReference type="InterPro" id="IPR036864">
    <property type="entry name" value="Zn2-C6_fun-type_DNA-bd_sf"/>
</dbReference>
<feature type="compositionally biased region" description="Basic and acidic residues" evidence="2">
    <location>
        <begin position="157"/>
        <end position="169"/>
    </location>
</feature>
<keyword evidence="1" id="KW-0539">Nucleus</keyword>
<keyword evidence="5" id="KW-1185">Reference proteome</keyword>
<dbReference type="SUPFAM" id="SSF57701">
    <property type="entry name" value="Zn2/Cys6 DNA-binding domain"/>
    <property type="match status" value="1"/>
</dbReference>
<gene>
    <name evidence="4" type="ORF">M436DRAFT_66293</name>
</gene>
<dbReference type="GO" id="GO:0000981">
    <property type="term" value="F:DNA-binding transcription factor activity, RNA polymerase II-specific"/>
    <property type="evidence" value="ECO:0007669"/>
    <property type="project" value="InterPro"/>
</dbReference>
<feature type="domain" description="Zn(2)-C6 fungal-type" evidence="3">
    <location>
        <begin position="22"/>
        <end position="51"/>
    </location>
</feature>
<dbReference type="HOGENOM" id="CLU_1360162_0_0_1"/>
<feature type="region of interest" description="Disordered" evidence="2">
    <location>
        <begin position="123"/>
        <end position="201"/>
    </location>
</feature>
<dbReference type="SMART" id="SM00066">
    <property type="entry name" value="GAL4"/>
    <property type="match status" value="1"/>
</dbReference>
<dbReference type="OrthoDB" id="3939028at2759"/>
<dbReference type="GO" id="GO:0008270">
    <property type="term" value="F:zinc ion binding"/>
    <property type="evidence" value="ECO:0007669"/>
    <property type="project" value="InterPro"/>
</dbReference>
<dbReference type="EMBL" id="KL584717">
    <property type="protein sequence ID" value="KEQ70373.1"/>
    <property type="molecule type" value="Genomic_DNA"/>
</dbReference>
<organism evidence="4 5">
    <name type="scientific">Aureobasidium namibiae CBS 147.97</name>
    <dbReference type="NCBI Taxonomy" id="1043004"/>
    <lineage>
        <taxon>Eukaryota</taxon>
        <taxon>Fungi</taxon>
        <taxon>Dikarya</taxon>
        <taxon>Ascomycota</taxon>
        <taxon>Pezizomycotina</taxon>
        <taxon>Dothideomycetes</taxon>
        <taxon>Dothideomycetidae</taxon>
        <taxon>Dothideales</taxon>
        <taxon>Saccotheciaceae</taxon>
        <taxon>Aureobasidium</taxon>
    </lineage>
</organism>
<sequence>MMTRSKSKMLMLAQKKMPKLQSCRECHLRSSKCDRGRPCSRCVDAGREYTYDKVVVKGRGHHSLQQPRPNDTLPTAPLHLWRDFSGPFVYTPINASGTPFSWPPSDGMPSSLRHWSSFATAETHMGNAGDDDTKENDEEMSEGDEEEEEDDDDDVREAEGHNDNDENASKKKWGFGRPEYKATKRSCESGLAGKSSATRQL</sequence>
<evidence type="ECO:0000256" key="1">
    <source>
        <dbReference type="ARBA" id="ARBA00023242"/>
    </source>
</evidence>
<dbReference type="Gene3D" id="4.10.240.10">
    <property type="entry name" value="Zn(2)-C6 fungal-type DNA-binding domain"/>
    <property type="match status" value="1"/>
</dbReference>
<evidence type="ECO:0000313" key="5">
    <source>
        <dbReference type="Proteomes" id="UP000027730"/>
    </source>
</evidence>